<dbReference type="PANTHER" id="PTHR12526:SF638">
    <property type="entry name" value="SPORE COAT PROTEIN SA"/>
    <property type="match status" value="1"/>
</dbReference>
<dbReference type="Pfam" id="PF00534">
    <property type="entry name" value="Glycos_transf_1"/>
    <property type="match status" value="1"/>
</dbReference>
<dbReference type="Proteomes" id="UP000598120">
    <property type="component" value="Unassembled WGS sequence"/>
</dbReference>
<comment type="caution">
    <text evidence="2">The sequence shown here is derived from an EMBL/GenBank/DDBJ whole genome shotgun (WGS) entry which is preliminary data.</text>
</comment>
<reference evidence="2 3" key="1">
    <citation type="journal article" date="2014" name="Int. J. Syst. Evol. Microbiol.">
        <title>Complete genome sequence of Corynebacterium casei LMG S-19264T (=DSM 44701T), isolated from a smear-ripened cheese.</title>
        <authorList>
            <consortium name="US DOE Joint Genome Institute (JGI-PGF)"/>
            <person name="Walter F."/>
            <person name="Albersmeier A."/>
            <person name="Kalinowski J."/>
            <person name="Ruckert C."/>
        </authorList>
    </citation>
    <scope>NUCLEOTIDE SEQUENCE [LARGE SCALE GENOMIC DNA]</scope>
    <source>
        <strain evidence="2 3">CGMCC 1.15295</strain>
    </source>
</reference>
<dbReference type="PANTHER" id="PTHR12526">
    <property type="entry name" value="GLYCOSYLTRANSFERASE"/>
    <property type="match status" value="1"/>
</dbReference>
<evidence type="ECO:0000313" key="2">
    <source>
        <dbReference type="EMBL" id="GFZ77990.1"/>
    </source>
</evidence>
<evidence type="ECO:0000313" key="3">
    <source>
        <dbReference type="Proteomes" id="UP000598120"/>
    </source>
</evidence>
<proteinExistence type="predicted"/>
<dbReference type="RefSeq" id="WP_188604695.1">
    <property type="nucleotide sequence ID" value="NZ_BMIC01000001.1"/>
</dbReference>
<evidence type="ECO:0000259" key="1">
    <source>
        <dbReference type="Pfam" id="PF00534"/>
    </source>
</evidence>
<dbReference type="Gene3D" id="3.40.50.2000">
    <property type="entry name" value="Glycogen Phosphorylase B"/>
    <property type="match status" value="2"/>
</dbReference>
<sequence>MKHILYIGNKLNSTKTNTTSIEVLGRLLENEKYTVAYSSSYQNKFVRFFDMIFSVIKSRSKVDVVLIDAYSTQNFYYALVVSQLCRFFKLKYIPILHGGNLPNRLKNNPKLSRLIFSKSYINISPSLYLKKAFEDFGYTNTTYIPNAIEIEKYSFNNRIIQTPKILWVRSFKEIYNPQMAIRVLKNLKNDGIDASLCMVGPDGGLLKEVKQLAEQLQVNVKFTGKLTKAEWINLSKDYNVFINTTNFDNMPISVIEAMALALPVVSTNVGGIPFLIKHEKQGILVEQNNEQEMANAIKYLIDNKSKTEDIVKNARQNVEQFSWNNVKQLWFDVL</sequence>
<dbReference type="InterPro" id="IPR001296">
    <property type="entry name" value="Glyco_trans_1"/>
</dbReference>
<dbReference type="GO" id="GO:0016757">
    <property type="term" value="F:glycosyltransferase activity"/>
    <property type="evidence" value="ECO:0007669"/>
    <property type="project" value="InterPro"/>
</dbReference>
<dbReference type="EMBL" id="BMIC01000001">
    <property type="protein sequence ID" value="GFZ77990.1"/>
    <property type="molecule type" value="Genomic_DNA"/>
</dbReference>
<gene>
    <name evidence="2" type="ORF">GCM10011531_04330</name>
</gene>
<feature type="domain" description="Glycosyl transferase family 1" evidence="1">
    <location>
        <begin position="156"/>
        <end position="316"/>
    </location>
</feature>
<dbReference type="CDD" id="cd03801">
    <property type="entry name" value="GT4_PimA-like"/>
    <property type="match status" value="1"/>
</dbReference>
<dbReference type="AlphaFoldDB" id="A0A8J2X924"/>
<dbReference type="SUPFAM" id="SSF53756">
    <property type="entry name" value="UDP-Glycosyltransferase/glycogen phosphorylase"/>
    <property type="match status" value="1"/>
</dbReference>
<accession>A0A8J2X924</accession>
<keyword evidence="3" id="KW-1185">Reference proteome</keyword>
<name>A0A8J2X924_9FLAO</name>
<organism evidence="2 3">
    <name type="scientific">Aquaticitalea lipolytica</name>
    <dbReference type="NCBI Taxonomy" id="1247562"/>
    <lineage>
        <taxon>Bacteria</taxon>
        <taxon>Pseudomonadati</taxon>
        <taxon>Bacteroidota</taxon>
        <taxon>Flavobacteriia</taxon>
        <taxon>Flavobacteriales</taxon>
        <taxon>Flavobacteriaceae</taxon>
        <taxon>Aquaticitalea</taxon>
    </lineage>
</organism>
<protein>
    <recommendedName>
        <fullName evidence="1">Glycosyl transferase family 1 domain-containing protein</fullName>
    </recommendedName>
</protein>